<evidence type="ECO:0000256" key="5">
    <source>
        <dbReference type="ARBA" id="ARBA00022692"/>
    </source>
</evidence>
<accession>A0A7C9A702</accession>
<dbReference type="AlphaFoldDB" id="A0A7C9A702"/>
<dbReference type="Pfam" id="PF08392">
    <property type="entry name" value="FAE1_CUT1_RppA"/>
    <property type="match status" value="1"/>
</dbReference>
<feature type="transmembrane region" description="Helical" evidence="11">
    <location>
        <begin position="70"/>
        <end position="93"/>
    </location>
</feature>
<sequence length="519" mass="58860">MSKQRDHDHQDLPNSHSSSVKLKYLKLGYRYVTSYSLYLILIPLVTIVSPPLSSLMVAKQDFKFTQLYNLLSLSLLPIISCSSLLVFLAILYFTNRPRKVYLVDFACYKPHPTLKTSKTTCIDRIVQCGAFSEENIEFQRKVFERSGIGDEAYLPDSVTGIPPRPTLFEARKEAEMLMFGAIDELLEKTGVNPRDIGIVVVNCSLYSPSPSLACMVVNRYKLRGNVKSYTLAGMGCSAGLISIDLAQRLLQVHSNSYALVISTEITSLNWYYGNDRSMLLSNSLFKMGIAAILLSNKHSDRHRSKYQLTHVVRTHKGAQDKSYNCVFFREDELQYLGVSLSKDVMAMAGEALKTNITTLGPMVLPMSEQLLFLATLIAKKVFCMKNIRPYIPNFKFAFEHFCIHAGGRAVLDAIEKNLELTQLHMEPAKMTLYRFGNTSSSSVWYQLAYMEAKRRINKGDRIWQIGFGSGFKCNSVVWHALRTINPTRERNPWMEEIDKFPIKVPKVSTIVISTKKELI</sequence>
<keyword evidence="5 11" id="KW-0812">Transmembrane</keyword>
<evidence type="ECO:0000259" key="12">
    <source>
        <dbReference type="Pfam" id="PF08392"/>
    </source>
</evidence>
<proteinExistence type="inferred from homology"/>
<feature type="domain" description="Beta-ketoacyl-[acyl-carrier-protein] synthase III C-terminal" evidence="13">
    <location>
        <begin position="399"/>
        <end position="478"/>
    </location>
</feature>
<comment type="subcellular location">
    <subcellularLocation>
        <location evidence="1">Membrane</location>
    </subcellularLocation>
</comment>
<comment type="similarity">
    <text evidence="3 10">Belongs to the thiolase-like superfamily. Chalcone/stilbene synthases family.</text>
</comment>
<comment type="pathway">
    <text evidence="2 10">Lipid metabolism; fatty acid biosynthesis.</text>
</comment>
<evidence type="ECO:0000313" key="14">
    <source>
        <dbReference type="EMBL" id="MBA4660534.1"/>
    </source>
</evidence>
<evidence type="ECO:0000256" key="6">
    <source>
        <dbReference type="ARBA" id="ARBA00022989"/>
    </source>
</evidence>
<dbReference type="UniPathway" id="UPA00094"/>
<evidence type="ECO:0000256" key="3">
    <source>
        <dbReference type="ARBA" id="ARBA00005531"/>
    </source>
</evidence>
<dbReference type="Pfam" id="PF08541">
    <property type="entry name" value="ACP_syn_III_C"/>
    <property type="match status" value="1"/>
</dbReference>
<keyword evidence="7 11" id="KW-0472">Membrane</keyword>
<keyword evidence="4 10" id="KW-0808">Transferase</keyword>
<dbReference type="FunFam" id="3.40.47.10:FF:000028">
    <property type="entry name" value="3-ketoacyl-CoA synthase"/>
    <property type="match status" value="1"/>
</dbReference>
<dbReference type="SUPFAM" id="SSF53901">
    <property type="entry name" value="Thiolase-like"/>
    <property type="match status" value="2"/>
</dbReference>
<keyword evidence="8 10" id="KW-0012">Acyltransferase</keyword>
<evidence type="ECO:0000256" key="7">
    <source>
        <dbReference type="ARBA" id="ARBA00023136"/>
    </source>
</evidence>
<dbReference type="EMBL" id="GISG01208115">
    <property type="protein sequence ID" value="MBA4660534.1"/>
    <property type="molecule type" value="Transcribed_RNA"/>
</dbReference>
<dbReference type="EC" id="2.3.1.-" evidence="10"/>
<dbReference type="PIRSF" id="PIRSF036417">
    <property type="entry name" value="3-ktacl-CoA_syn"/>
    <property type="match status" value="1"/>
</dbReference>
<organism evidence="14">
    <name type="scientific">Opuntia streptacantha</name>
    <name type="common">Prickly pear cactus</name>
    <name type="synonym">Opuntia cardona</name>
    <dbReference type="NCBI Taxonomy" id="393608"/>
    <lineage>
        <taxon>Eukaryota</taxon>
        <taxon>Viridiplantae</taxon>
        <taxon>Streptophyta</taxon>
        <taxon>Embryophyta</taxon>
        <taxon>Tracheophyta</taxon>
        <taxon>Spermatophyta</taxon>
        <taxon>Magnoliopsida</taxon>
        <taxon>eudicotyledons</taxon>
        <taxon>Gunneridae</taxon>
        <taxon>Pentapetalae</taxon>
        <taxon>Caryophyllales</taxon>
        <taxon>Cactineae</taxon>
        <taxon>Cactaceae</taxon>
        <taxon>Opuntioideae</taxon>
        <taxon>Opuntia</taxon>
    </lineage>
</organism>
<comment type="catalytic activity">
    <reaction evidence="9">
        <text>a very-long-chain acyl-CoA + malonyl-CoA + H(+) = a very-long-chain 3-oxoacyl-CoA + CO2 + CoA</text>
        <dbReference type="Rhea" id="RHEA:32727"/>
        <dbReference type="ChEBI" id="CHEBI:15378"/>
        <dbReference type="ChEBI" id="CHEBI:16526"/>
        <dbReference type="ChEBI" id="CHEBI:57287"/>
        <dbReference type="ChEBI" id="CHEBI:57384"/>
        <dbReference type="ChEBI" id="CHEBI:90725"/>
        <dbReference type="ChEBI" id="CHEBI:90736"/>
        <dbReference type="EC" id="2.3.1.199"/>
    </reaction>
</comment>
<name>A0A7C9A702_OPUST</name>
<evidence type="ECO:0000256" key="2">
    <source>
        <dbReference type="ARBA" id="ARBA00005194"/>
    </source>
</evidence>
<evidence type="ECO:0000256" key="4">
    <source>
        <dbReference type="ARBA" id="ARBA00022679"/>
    </source>
</evidence>
<feature type="domain" description="FAE" evidence="12">
    <location>
        <begin position="92"/>
        <end position="381"/>
    </location>
</feature>
<keyword evidence="6 11" id="KW-1133">Transmembrane helix</keyword>
<dbReference type="Gene3D" id="3.40.47.10">
    <property type="match status" value="1"/>
</dbReference>
<protein>
    <recommendedName>
        <fullName evidence="10">3-ketoacyl-CoA synthase</fullName>
        <ecNumber evidence="10">2.3.1.-</ecNumber>
    </recommendedName>
</protein>
<dbReference type="InterPro" id="IPR013601">
    <property type="entry name" value="FAE1_typ3_polyketide_synth"/>
</dbReference>
<dbReference type="InterPro" id="IPR012392">
    <property type="entry name" value="3-ktacl-CoA_syn"/>
</dbReference>
<dbReference type="InterPro" id="IPR016039">
    <property type="entry name" value="Thiolase-like"/>
</dbReference>
<evidence type="ECO:0000256" key="11">
    <source>
        <dbReference type="SAM" id="Phobius"/>
    </source>
</evidence>
<dbReference type="GO" id="GO:0016020">
    <property type="term" value="C:membrane"/>
    <property type="evidence" value="ECO:0007669"/>
    <property type="project" value="UniProtKB-SubCell"/>
</dbReference>
<dbReference type="GO" id="GO:0009922">
    <property type="term" value="F:fatty acid elongase activity"/>
    <property type="evidence" value="ECO:0007669"/>
    <property type="project" value="UniProtKB-EC"/>
</dbReference>
<evidence type="ECO:0000256" key="1">
    <source>
        <dbReference type="ARBA" id="ARBA00004370"/>
    </source>
</evidence>
<evidence type="ECO:0000259" key="13">
    <source>
        <dbReference type="Pfam" id="PF08541"/>
    </source>
</evidence>
<evidence type="ECO:0000256" key="10">
    <source>
        <dbReference type="PIRNR" id="PIRNR036417"/>
    </source>
</evidence>
<dbReference type="PANTHER" id="PTHR31561">
    <property type="entry name" value="3-KETOACYL-COA SYNTHASE"/>
    <property type="match status" value="1"/>
</dbReference>
<reference evidence="14" key="2">
    <citation type="submission" date="2020-07" db="EMBL/GenBank/DDBJ databases">
        <authorList>
            <person name="Vera ALvarez R."/>
            <person name="Arias-Moreno D.M."/>
            <person name="Jimenez-Jacinto V."/>
            <person name="Jimenez-Bremont J.F."/>
            <person name="Swaminathan K."/>
            <person name="Moose S.P."/>
            <person name="Guerrero-Gonzalez M.L."/>
            <person name="Marino-Ramirez L."/>
            <person name="Landsman D."/>
            <person name="Rodriguez-Kessler M."/>
            <person name="Delgado-Sanchez P."/>
        </authorList>
    </citation>
    <scope>NUCLEOTIDE SEQUENCE</scope>
    <source>
        <tissue evidence="14">Cladode</tissue>
    </source>
</reference>
<dbReference type="GO" id="GO:0006633">
    <property type="term" value="P:fatty acid biosynthetic process"/>
    <property type="evidence" value="ECO:0007669"/>
    <property type="project" value="UniProtKB-UniPathway"/>
</dbReference>
<evidence type="ECO:0000256" key="8">
    <source>
        <dbReference type="ARBA" id="ARBA00023315"/>
    </source>
</evidence>
<dbReference type="InterPro" id="IPR013747">
    <property type="entry name" value="ACP_syn_III_C"/>
</dbReference>
<evidence type="ECO:0000256" key="9">
    <source>
        <dbReference type="ARBA" id="ARBA00047375"/>
    </source>
</evidence>
<reference evidence="14" key="1">
    <citation type="journal article" date="2013" name="J. Plant Res.">
        <title>Effect of fungi and light on seed germination of three Opuntia species from semiarid lands of central Mexico.</title>
        <authorList>
            <person name="Delgado-Sanchez P."/>
            <person name="Jimenez-Bremont J.F."/>
            <person name="Guerrero-Gonzalez Mde L."/>
            <person name="Flores J."/>
        </authorList>
    </citation>
    <scope>NUCLEOTIDE SEQUENCE</scope>
    <source>
        <tissue evidence="14">Cladode</tissue>
    </source>
</reference>
<dbReference type="CDD" id="cd00831">
    <property type="entry name" value="CHS_like"/>
    <property type="match status" value="1"/>
</dbReference>
<feature type="transmembrane region" description="Helical" evidence="11">
    <location>
        <begin position="31"/>
        <end position="50"/>
    </location>
</feature>